<keyword evidence="4" id="KW-0597">Phosphoprotein</keyword>
<dbReference type="PROSITE" id="PS00109">
    <property type="entry name" value="PROTEIN_KINASE_TYR"/>
    <property type="match status" value="1"/>
</dbReference>
<dbReference type="InterPro" id="IPR001245">
    <property type="entry name" value="Ser-Thr/Tyr_kinase_cat_dom"/>
</dbReference>
<keyword evidence="3" id="KW-1003">Cell membrane</keyword>
<evidence type="ECO:0000256" key="11">
    <source>
        <dbReference type="ARBA" id="ARBA00023137"/>
    </source>
</evidence>
<dbReference type="InterPro" id="IPR000719">
    <property type="entry name" value="Prot_kinase_dom"/>
</dbReference>
<dbReference type="PANTHER" id="PTHR46877:SF19">
    <property type="entry name" value="RECEPTOR PROTEIN-TYROSINE KINASE"/>
    <property type="match status" value="1"/>
</dbReference>
<dbReference type="EMBL" id="VXBW01000735">
    <property type="protein sequence ID" value="NXP03299.1"/>
    <property type="molecule type" value="Genomic_DNA"/>
</dbReference>
<dbReference type="GO" id="GO:0030425">
    <property type="term" value="C:dendrite"/>
    <property type="evidence" value="ECO:0007669"/>
    <property type="project" value="TreeGrafter"/>
</dbReference>
<keyword evidence="9" id="KW-0067">ATP-binding</keyword>
<organism evidence="15 16">
    <name type="scientific">Thinocorus orbignyianus</name>
    <dbReference type="NCBI Taxonomy" id="161742"/>
    <lineage>
        <taxon>Eukaryota</taxon>
        <taxon>Metazoa</taxon>
        <taxon>Chordata</taxon>
        <taxon>Craniata</taxon>
        <taxon>Vertebrata</taxon>
        <taxon>Euteleostomi</taxon>
        <taxon>Archelosauria</taxon>
        <taxon>Archosauria</taxon>
        <taxon>Dinosauria</taxon>
        <taxon>Saurischia</taxon>
        <taxon>Theropoda</taxon>
        <taxon>Coelurosauria</taxon>
        <taxon>Aves</taxon>
        <taxon>Neognathae</taxon>
        <taxon>Neoaves</taxon>
        <taxon>Aequornithes</taxon>
        <taxon>Ciconiiformes</taxon>
        <taxon>Thinocoridae</taxon>
        <taxon>Thinocorus</taxon>
    </lineage>
</organism>
<dbReference type="InterPro" id="IPR011009">
    <property type="entry name" value="Kinase-like_dom_sf"/>
</dbReference>
<dbReference type="GO" id="GO:0005005">
    <property type="term" value="F:transmembrane-ephrin receptor activity"/>
    <property type="evidence" value="ECO:0007669"/>
    <property type="project" value="TreeGrafter"/>
</dbReference>
<dbReference type="OrthoDB" id="4062651at2759"/>
<keyword evidence="16" id="KW-1185">Reference proteome</keyword>
<reference evidence="15 16" key="1">
    <citation type="submission" date="2019-09" db="EMBL/GenBank/DDBJ databases">
        <title>Bird 10,000 Genomes (B10K) Project - Family phase.</title>
        <authorList>
            <person name="Zhang G."/>
        </authorList>
    </citation>
    <scope>NUCLEOTIDE SEQUENCE [LARGE SCALE GENOMIC DNA]</scope>
    <source>
        <strain evidence="15">B10K-DU-002-47</strain>
        <tissue evidence="15">Muscle</tissue>
    </source>
</reference>
<comment type="caution">
    <text evidence="15">The sequence shown here is derived from an EMBL/GenBank/DDBJ whole genome shotgun (WGS) entry which is preliminary data.</text>
</comment>
<evidence type="ECO:0000259" key="14">
    <source>
        <dbReference type="PROSITE" id="PS50011"/>
    </source>
</evidence>
<dbReference type="GO" id="GO:0007411">
    <property type="term" value="P:axon guidance"/>
    <property type="evidence" value="ECO:0007669"/>
    <property type="project" value="TreeGrafter"/>
</dbReference>
<feature type="non-terminal residue" evidence="15">
    <location>
        <position position="1"/>
    </location>
</feature>
<evidence type="ECO:0000256" key="5">
    <source>
        <dbReference type="ARBA" id="ARBA00022679"/>
    </source>
</evidence>
<feature type="non-terminal residue" evidence="15">
    <location>
        <position position="153"/>
    </location>
</feature>
<protein>
    <recommendedName>
        <fullName evidence="2">receptor protein-tyrosine kinase</fullName>
        <ecNumber evidence="2">2.7.10.1</ecNumber>
    </recommendedName>
</protein>
<dbReference type="SUPFAM" id="SSF56112">
    <property type="entry name" value="Protein kinase-like (PK-like)"/>
    <property type="match status" value="1"/>
</dbReference>
<name>A0A7L1X2B5_9AVES</name>
<keyword evidence="5" id="KW-0808">Transferase</keyword>
<keyword evidence="12" id="KW-0675">Receptor</keyword>
<dbReference type="SMART" id="SM00219">
    <property type="entry name" value="TyrKc"/>
    <property type="match status" value="1"/>
</dbReference>
<evidence type="ECO:0000256" key="4">
    <source>
        <dbReference type="ARBA" id="ARBA00022553"/>
    </source>
</evidence>
<evidence type="ECO:0000256" key="12">
    <source>
        <dbReference type="ARBA" id="ARBA00023170"/>
    </source>
</evidence>
<proteinExistence type="predicted"/>
<dbReference type="PROSITE" id="PS50011">
    <property type="entry name" value="PROTEIN_KINASE_DOM"/>
    <property type="match status" value="1"/>
</dbReference>
<gene>
    <name evidence="15" type="primary">Ephb4</name>
    <name evidence="15" type="ORF">THIORB_R04378</name>
</gene>
<evidence type="ECO:0000313" key="16">
    <source>
        <dbReference type="Proteomes" id="UP000565698"/>
    </source>
</evidence>
<dbReference type="PRINTS" id="PR00109">
    <property type="entry name" value="TYRKINASE"/>
</dbReference>
<dbReference type="Pfam" id="PF07714">
    <property type="entry name" value="PK_Tyr_Ser-Thr"/>
    <property type="match status" value="1"/>
</dbReference>
<evidence type="ECO:0000256" key="7">
    <source>
        <dbReference type="ARBA" id="ARBA00022741"/>
    </source>
</evidence>
<evidence type="ECO:0000256" key="13">
    <source>
        <dbReference type="ARBA" id="ARBA00023180"/>
    </source>
</evidence>
<keyword evidence="11" id="KW-0829">Tyrosine-protein kinase</keyword>
<keyword evidence="8" id="KW-0418">Kinase</keyword>
<evidence type="ECO:0000256" key="10">
    <source>
        <dbReference type="ARBA" id="ARBA00023136"/>
    </source>
</evidence>
<dbReference type="GO" id="GO:0005886">
    <property type="term" value="C:plasma membrane"/>
    <property type="evidence" value="ECO:0007669"/>
    <property type="project" value="UniProtKB-SubCell"/>
</dbReference>
<feature type="domain" description="Protein kinase" evidence="14">
    <location>
        <begin position="1"/>
        <end position="153"/>
    </location>
</feature>
<dbReference type="EC" id="2.7.10.1" evidence="2"/>
<evidence type="ECO:0000256" key="2">
    <source>
        <dbReference type="ARBA" id="ARBA00011902"/>
    </source>
</evidence>
<dbReference type="PANTHER" id="PTHR46877">
    <property type="entry name" value="EPH RECEPTOR A5"/>
    <property type="match status" value="1"/>
</dbReference>
<evidence type="ECO:0000256" key="8">
    <source>
        <dbReference type="ARBA" id="ARBA00022777"/>
    </source>
</evidence>
<keyword evidence="10" id="KW-0472">Membrane</keyword>
<comment type="subcellular location">
    <subcellularLocation>
        <location evidence="1">Cell membrane</location>
        <topology evidence="1">Single-pass type I membrane protein</topology>
    </subcellularLocation>
</comment>
<evidence type="ECO:0000256" key="9">
    <source>
        <dbReference type="ARBA" id="ARBA00022840"/>
    </source>
</evidence>
<dbReference type="Gene3D" id="1.10.510.10">
    <property type="entry name" value="Transferase(Phosphotransferase) domain 1"/>
    <property type="match status" value="1"/>
</dbReference>
<dbReference type="AlphaFoldDB" id="A0A7L1X2B5"/>
<dbReference type="InterPro" id="IPR020635">
    <property type="entry name" value="Tyr_kinase_cat_dom"/>
</dbReference>
<dbReference type="GO" id="GO:0005524">
    <property type="term" value="F:ATP binding"/>
    <property type="evidence" value="ECO:0007669"/>
    <property type="project" value="UniProtKB-KW"/>
</dbReference>
<evidence type="ECO:0000256" key="6">
    <source>
        <dbReference type="ARBA" id="ARBA00022729"/>
    </source>
</evidence>
<dbReference type="InterPro" id="IPR008266">
    <property type="entry name" value="Tyr_kinase_AS"/>
</dbReference>
<dbReference type="InterPro" id="IPR050449">
    <property type="entry name" value="Ephrin_rcpt_TKs"/>
</dbReference>
<evidence type="ECO:0000256" key="3">
    <source>
        <dbReference type="ARBA" id="ARBA00022475"/>
    </source>
</evidence>
<keyword evidence="6" id="KW-0732">Signal</keyword>
<keyword evidence="13" id="KW-0325">Glycoprotein</keyword>
<dbReference type="Proteomes" id="UP000565698">
    <property type="component" value="Unassembled WGS sequence"/>
</dbReference>
<evidence type="ECO:0000313" key="15">
    <source>
        <dbReference type="EMBL" id="NXP03299.1"/>
    </source>
</evidence>
<keyword evidence="7" id="KW-0547">Nucleotide-binding</keyword>
<accession>A0A7L1X2B5</accession>
<dbReference type="FunFam" id="1.10.510.10:FF:000268">
    <property type="entry name" value="Receptor protein-tyrosine kinase"/>
    <property type="match status" value="1"/>
</dbReference>
<evidence type="ECO:0000256" key="1">
    <source>
        <dbReference type="ARBA" id="ARBA00004251"/>
    </source>
</evidence>
<sequence>IAAGMRYLADTGFVHRDLAARNILVDAQLVCKVSDFGLSRALQEDSSPDPTYTSSLGGKIPIRWTAPEAIALRKFTSASDAWSYGIVMWEVMSFGERPYWDMSNQDVINAIEQDYRLPPPPRCPTALHRLMLDCWQRDRNARPRFPDIVSALD</sequence>